<gene>
    <name evidence="2" type="ORF">ACFSCS_14770</name>
</gene>
<evidence type="ECO:0000313" key="3">
    <source>
        <dbReference type="Proteomes" id="UP001597326"/>
    </source>
</evidence>
<protein>
    <submittedName>
        <fullName evidence="2">Uncharacterized protein</fullName>
    </submittedName>
</protein>
<dbReference type="Proteomes" id="UP001597326">
    <property type="component" value="Unassembled WGS sequence"/>
</dbReference>
<reference evidence="3" key="1">
    <citation type="journal article" date="2019" name="Int. J. Syst. Evol. Microbiol.">
        <title>The Global Catalogue of Microorganisms (GCM) 10K type strain sequencing project: providing services to taxonomists for standard genome sequencing and annotation.</title>
        <authorList>
            <consortium name="The Broad Institute Genomics Platform"/>
            <consortium name="The Broad Institute Genome Sequencing Center for Infectious Disease"/>
            <person name="Wu L."/>
            <person name="Ma J."/>
        </authorList>
    </citation>
    <scope>NUCLEOTIDE SEQUENCE [LARGE SCALE GENOMIC DNA]</scope>
    <source>
        <strain evidence="3">CAIM 431</strain>
    </source>
</reference>
<feature type="signal peptide" evidence="1">
    <location>
        <begin position="1"/>
        <end position="29"/>
    </location>
</feature>
<evidence type="ECO:0000313" key="2">
    <source>
        <dbReference type="EMBL" id="MFD1891435.1"/>
    </source>
</evidence>
<comment type="caution">
    <text evidence="2">The sequence shown here is derived from an EMBL/GenBank/DDBJ whole genome shotgun (WGS) entry which is preliminary data.</text>
</comment>
<evidence type="ECO:0000256" key="1">
    <source>
        <dbReference type="SAM" id="SignalP"/>
    </source>
</evidence>
<dbReference type="RefSeq" id="WP_343875824.1">
    <property type="nucleotide sequence ID" value="NZ_BAAAIX010000034.1"/>
</dbReference>
<keyword evidence="1" id="KW-0732">Signal</keyword>
<feature type="chain" id="PRO_5045929739" evidence="1">
    <location>
        <begin position="30"/>
        <end position="93"/>
    </location>
</feature>
<dbReference type="EMBL" id="JBHUFZ010000033">
    <property type="protein sequence ID" value="MFD1891435.1"/>
    <property type="molecule type" value="Genomic_DNA"/>
</dbReference>
<sequence length="93" mass="10485">MRKPVALLTSTLVATAALTTVAPAQPAEAYTYVASAVWGTTRADCEKHLKQTQLSHRYNIRSLVFFQSFGCVRVKNPQRGGPYWKATYRYAFR</sequence>
<keyword evidence="3" id="KW-1185">Reference proteome</keyword>
<accession>A0ABW4S0U4</accession>
<organism evidence="2 3">
    <name type="scientific">Luteococcus peritonei</name>
    <dbReference type="NCBI Taxonomy" id="88874"/>
    <lineage>
        <taxon>Bacteria</taxon>
        <taxon>Bacillati</taxon>
        <taxon>Actinomycetota</taxon>
        <taxon>Actinomycetes</taxon>
        <taxon>Propionibacteriales</taxon>
        <taxon>Propionibacteriaceae</taxon>
        <taxon>Luteococcus</taxon>
    </lineage>
</organism>
<name>A0ABW4S0U4_9ACTN</name>
<proteinExistence type="predicted"/>